<sequence length="132" mass="14739">MAPGETPRRSSSGSSTYFRRTRPAWMLLVAAGLGYYGWAVFSPATVPYDSLGPLGTFTRYLVENHKASLNVGYAVAWIVHVAETIYALKLCRDKGITDASTQFQWAVQTFLFGITSLTHLLNYDPLKETKRQ</sequence>
<comment type="subcellular location">
    <subcellularLocation>
        <location evidence="1">Membrane</location>
        <topology evidence="1">Multi-pass membrane protein</topology>
    </subcellularLocation>
</comment>
<protein>
    <recommendedName>
        <fullName evidence="5">Transmembrane protein 254</fullName>
    </recommendedName>
</protein>
<dbReference type="RefSeq" id="XP_015279072.1">
    <property type="nucleotide sequence ID" value="XM_015423586.1"/>
</dbReference>
<dbReference type="Pfam" id="PF14934">
    <property type="entry name" value="TMEM254"/>
    <property type="match status" value="1"/>
</dbReference>
<accession>A0ABM1KZD5</accession>
<evidence type="ECO:0000256" key="1">
    <source>
        <dbReference type="ARBA" id="ARBA00004141"/>
    </source>
</evidence>
<evidence type="ECO:0000256" key="3">
    <source>
        <dbReference type="ARBA" id="ARBA00022989"/>
    </source>
</evidence>
<evidence type="ECO:0000256" key="6">
    <source>
        <dbReference type="SAM" id="Phobius"/>
    </source>
</evidence>
<feature type="transmembrane region" description="Helical" evidence="6">
    <location>
        <begin position="24"/>
        <end position="41"/>
    </location>
</feature>
<gene>
    <name evidence="8" type="primary">LOC107120813</name>
</gene>
<evidence type="ECO:0000256" key="5">
    <source>
        <dbReference type="ARBA" id="ARBA00034834"/>
    </source>
</evidence>
<dbReference type="PANTHER" id="PTHR34104:SF3">
    <property type="entry name" value="TRANSMEMBRANE PROTEIN 254"/>
    <property type="match status" value="1"/>
</dbReference>
<dbReference type="GeneID" id="107120813"/>
<keyword evidence="3 6" id="KW-1133">Transmembrane helix</keyword>
<feature type="transmembrane region" description="Helical" evidence="6">
    <location>
        <begin position="103"/>
        <end position="121"/>
    </location>
</feature>
<organism evidence="7 8">
    <name type="scientific">Gekko japonicus</name>
    <name type="common">Schlegel's Japanese gecko</name>
    <dbReference type="NCBI Taxonomy" id="146911"/>
    <lineage>
        <taxon>Eukaryota</taxon>
        <taxon>Metazoa</taxon>
        <taxon>Chordata</taxon>
        <taxon>Craniata</taxon>
        <taxon>Vertebrata</taxon>
        <taxon>Euteleostomi</taxon>
        <taxon>Lepidosauria</taxon>
        <taxon>Squamata</taxon>
        <taxon>Bifurcata</taxon>
        <taxon>Gekkota</taxon>
        <taxon>Gekkonidae</taxon>
        <taxon>Gekkoninae</taxon>
        <taxon>Gekko</taxon>
    </lineage>
</organism>
<name>A0ABM1KZD5_GEKJA</name>
<evidence type="ECO:0000313" key="8">
    <source>
        <dbReference type="RefSeq" id="XP_015279072.1"/>
    </source>
</evidence>
<dbReference type="Proteomes" id="UP000694871">
    <property type="component" value="Unplaced"/>
</dbReference>
<proteinExistence type="predicted"/>
<keyword evidence="7" id="KW-1185">Reference proteome</keyword>
<dbReference type="PANTHER" id="PTHR34104">
    <property type="entry name" value="TRANSMEMBRANE PROTEIN 254"/>
    <property type="match status" value="1"/>
</dbReference>
<reference evidence="8" key="1">
    <citation type="submission" date="2025-08" db="UniProtKB">
        <authorList>
            <consortium name="RefSeq"/>
        </authorList>
    </citation>
    <scope>IDENTIFICATION</scope>
</reference>
<keyword evidence="2 6" id="KW-0812">Transmembrane</keyword>
<evidence type="ECO:0000313" key="7">
    <source>
        <dbReference type="Proteomes" id="UP000694871"/>
    </source>
</evidence>
<evidence type="ECO:0000256" key="4">
    <source>
        <dbReference type="ARBA" id="ARBA00023136"/>
    </source>
</evidence>
<evidence type="ECO:0000256" key="2">
    <source>
        <dbReference type="ARBA" id="ARBA00022692"/>
    </source>
</evidence>
<keyword evidence="4 6" id="KW-0472">Membrane</keyword>
<dbReference type="InterPro" id="IPR028110">
    <property type="entry name" value="TMEM254"/>
</dbReference>